<dbReference type="RefSeq" id="WP_274150110.1">
    <property type="nucleotide sequence ID" value="NZ_CP117811.1"/>
</dbReference>
<keyword evidence="1 3" id="KW-0963">Cytoplasm</keyword>
<accession>A0ABY7VS11</accession>
<organism evidence="4 5">
    <name type="scientific">Lentisphaera profundi</name>
    <dbReference type="NCBI Taxonomy" id="1658616"/>
    <lineage>
        <taxon>Bacteria</taxon>
        <taxon>Pseudomonadati</taxon>
        <taxon>Lentisphaerota</taxon>
        <taxon>Lentisphaeria</taxon>
        <taxon>Lentisphaerales</taxon>
        <taxon>Lentisphaeraceae</taxon>
        <taxon>Lentisphaera</taxon>
    </lineage>
</organism>
<sequence length="266" mass="29704">MEKIRSITSQKITQEGIEPTRDCLLVETPLQIIVNGEDLSLTMQTPGDERYLVRGLLHSEGISSLEFESFHLEEWQKGLIARVQLQEKVTPEGRRFGSSPSCGICGKRNVEGLFSSLKPLESQTIFNQNFVIQSFKASAKKQLLFSLTGGSHGVSAIDQNGKVLCHFEDVGRHNAVDKVIGYLLEHDCLEQAKMLTLSGRVSFEIIQKCCRAGIEVLAAISAPSSLAVEWAEKLNITLMAFCRDERFTVYSCPDRLESYQLNMQES</sequence>
<keyword evidence="2 3" id="KW-0501">Molybdenum cofactor biosynthesis</keyword>
<dbReference type="InterPro" id="IPR003786">
    <property type="entry name" value="FdhD"/>
</dbReference>
<dbReference type="NCBIfam" id="TIGR00129">
    <property type="entry name" value="fdhD_narQ"/>
    <property type="match status" value="1"/>
</dbReference>
<evidence type="ECO:0000256" key="2">
    <source>
        <dbReference type="ARBA" id="ARBA00023150"/>
    </source>
</evidence>
<proteinExistence type="inferred from homology"/>
<dbReference type="Gene3D" id="3.10.20.10">
    <property type="match status" value="1"/>
</dbReference>
<evidence type="ECO:0000256" key="1">
    <source>
        <dbReference type="ARBA" id="ARBA00022490"/>
    </source>
</evidence>
<protein>
    <recommendedName>
        <fullName evidence="3">Sulfur carrier protein FdhD</fullName>
    </recommendedName>
</protein>
<dbReference type="PANTHER" id="PTHR30592">
    <property type="entry name" value="FORMATE DEHYDROGENASE"/>
    <property type="match status" value="1"/>
</dbReference>
<keyword evidence="5" id="KW-1185">Reference proteome</keyword>
<gene>
    <name evidence="3 4" type="primary">fdhD</name>
    <name evidence="4" type="ORF">PQO03_10225</name>
</gene>
<feature type="binding site" evidence="3">
    <location>
        <begin position="241"/>
        <end position="246"/>
    </location>
    <ligand>
        <name>Mo-bis(molybdopterin guanine dinucleotide)</name>
        <dbReference type="ChEBI" id="CHEBI:60539"/>
    </ligand>
</feature>
<dbReference type="SUPFAM" id="SSF53927">
    <property type="entry name" value="Cytidine deaminase-like"/>
    <property type="match status" value="1"/>
</dbReference>
<dbReference type="InterPro" id="IPR016193">
    <property type="entry name" value="Cytidine_deaminase-like"/>
</dbReference>
<comment type="function">
    <text evidence="3">Required for formate dehydrogenase (FDH) activity. Acts as a sulfur carrier protein that transfers sulfur from IscS to the molybdenum cofactor prior to its insertion into FDH.</text>
</comment>
<dbReference type="Gene3D" id="3.40.140.10">
    <property type="entry name" value="Cytidine Deaminase, domain 2"/>
    <property type="match status" value="1"/>
</dbReference>
<comment type="similarity">
    <text evidence="3">Belongs to the FdhD family.</text>
</comment>
<dbReference type="EMBL" id="CP117811">
    <property type="protein sequence ID" value="WDE96089.1"/>
    <property type="molecule type" value="Genomic_DNA"/>
</dbReference>
<dbReference type="Proteomes" id="UP001214250">
    <property type="component" value="Chromosome 1"/>
</dbReference>
<reference evidence="4 5" key="1">
    <citation type="submission" date="2023-02" db="EMBL/GenBank/DDBJ databases">
        <title>Genome sequence of Lentisphaera profundi SAORIC-696.</title>
        <authorList>
            <person name="Kim e."/>
            <person name="Cho J.-C."/>
            <person name="Choi A."/>
            <person name="Kang I."/>
        </authorList>
    </citation>
    <scope>NUCLEOTIDE SEQUENCE [LARGE SCALE GENOMIC DNA]</scope>
    <source>
        <strain evidence="4 5">SAORIC-696</strain>
    </source>
</reference>
<comment type="subcellular location">
    <subcellularLocation>
        <location evidence="3">Cytoplasm</location>
    </subcellularLocation>
</comment>
<dbReference type="Pfam" id="PF02634">
    <property type="entry name" value="FdhD-NarQ"/>
    <property type="match status" value="1"/>
</dbReference>
<evidence type="ECO:0000256" key="3">
    <source>
        <dbReference type="HAMAP-Rule" id="MF_00187"/>
    </source>
</evidence>
<name>A0ABY7VS11_9BACT</name>
<dbReference type="PANTHER" id="PTHR30592:SF1">
    <property type="entry name" value="SULFUR CARRIER PROTEIN FDHD"/>
    <property type="match status" value="1"/>
</dbReference>
<dbReference type="HAMAP" id="MF_00187">
    <property type="entry name" value="FdhD"/>
    <property type="match status" value="1"/>
</dbReference>
<feature type="active site" description="Cysteine persulfide intermediate" evidence="3">
    <location>
        <position position="102"/>
    </location>
</feature>
<dbReference type="PIRSF" id="PIRSF015626">
    <property type="entry name" value="FdhD"/>
    <property type="match status" value="1"/>
</dbReference>
<evidence type="ECO:0000313" key="4">
    <source>
        <dbReference type="EMBL" id="WDE96089.1"/>
    </source>
</evidence>
<evidence type="ECO:0000313" key="5">
    <source>
        <dbReference type="Proteomes" id="UP001214250"/>
    </source>
</evidence>